<dbReference type="InterPro" id="IPR019111">
    <property type="entry name" value="PRESA_N"/>
</dbReference>
<reference evidence="4 5" key="1">
    <citation type="submission" date="2014-03" db="EMBL/GenBank/DDBJ databases">
        <title>The Genome Sequence of Plasmodium fragile nilgiri.</title>
        <authorList>
            <consortium name="The Broad Institute Genomics Platform"/>
            <consortium name="The Broad Institute Genome Sequencing Center for Infectious Disease"/>
            <person name="Neafsey D."/>
            <person name="Duraisingh M."/>
            <person name="Young S.K."/>
            <person name="Zeng Q."/>
            <person name="Gargeya S."/>
            <person name="Abouelleil A."/>
            <person name="Alvarado L."/>
            <person name="Chapman S.B."/>
            <person name="Gainer-Dewar J."/>
            <person name="Goldberg J."/>
            <person name="Griggs A."/>
            <person name="Gujja S."/>
            <person name="Hansen M."/>
            <person name="Howarth C."/>
            <person name="Imamovic A."/>
            <person name="Larimer J."/>
            <person name="Pearson M."/>
            <person name="Poon T.W."/>
            <person name="Priest M."/>
            <person name="Roberts A."/>
            <person name="Saif S."/>
            <person name="Shea T."/>
            <person name="Sykes S."/>
            <person name="Wortman J."/>
            <person name="Nusbaum C."/>
            <person name="Birren B."/>
        </authorList>
    </citation>
    <scope>NUCLEOTIDE SEQUENCE [LARGE SCALE GENOMIC DNA]</scope>
    <source>
        <strain evidence="5">nilgiri</strain>
    </source>
</reference>
<evidence type="ECO:0000256" key="1">
    <source>
        <dbReference type="SAM" id="MobiDB-lite"/>
    </source>
</evidence>
<feature type="compositionally biased region" description="Polar residues" evidence="1">
    <location>
        <begin position="1000"/>
        <end position="1011"/>
    </location>
</feature>
<evidence type="ECO:0000313" key="5">
    <source>
        <dbReference type="Proteomes" id="UP000054561"/>
    </source>
</evidence>
<dbReference type="EMBL" id="KQ001758">
    <property type="protein sequence ID" value="KJP85042.1"/>
    <property type="molecule type" value="Genomic_DNA"/>
</dbReference>
<dbReference type="Pfam" id="PF09687">
    <property type="entry name" value="PRESAN"/>
    <property type="match status" value="2"/>
</dbReference>
<feature type="compositionally biased region" description="Basic and acidic residues" evidence="1">
    <location>
        <begin position="1014"/>
        <end position="1037"/>
    </location>
</feature>
<evidence type="ECO:0000256" key="2">
    <source>
        <dbReference type="SAM" id="Phobius"/>
    </source>
</evidence>
<evidence type="ECO:0000313" key="4">
    <source>
        <dbReference type="EMBL" id="KJP85042.1"/>
    </source>
</evidence>
<keyword evidence="2" id="KW-1133">Transmembrane helix</keyword>
<keyword evidence="5" id="KW-1185">Reference proteome</keyword>
<feature type="transmembrane region" description="Helical" evidence="2">
    <location>
        <begin position="539"/>
        <end position="558"/>
    </location>
</feature>
<dbReference type="VEuPathDB" id="PlasmoDB:AK88_05326"/>
<feature type="compositionally biased region" description="Basic and acidic residues" evidence="1">
    <location>
        <begin position="250"/>
        <end position="262"/>
    </location>
</feature>
<feature type="compositionally biased region" description="Polar residues" evidence="1">
    <location>
        <begin position="697"/>
        <end position="706"/>
    </location>
</feature>
<accession>A0A0D9QDY0</accession>
<dbReference type="AlphaFoldDB" id="A0A0D9QDY0"/>
<evidence type="ECO:0000259" key="3">
    <source>
        <dbReference type="Pfam" id="PF09687"/>
    </source>
</evidence>
<dbReference type="RefSeq" id="XP_012338351.1">
    <property type="nucleotide sequence ID" value="XM_012482928.1"/>
</dbReference>
<proteinExistence type="predicted"/>
<feature type="compositionally biased region" description="Basic and acidic residues" evidence="1">
    <location>
        <begin position="1093"/>
        <end position="1126"/>
    </location>
</feature>
<feature type="region of interest" description="Disordered" evidence="1">
    <location>
        <begin position="666"/>
        <end position="715"/>
    </location>
</feature>
<sequence>MLHVNKNTTSTSNVPQGASPPRHGKSVSASRKGSETHGKKAHRSFFSKRVAILFIVSAYIFLKVSPAQKEKNARIKMTSKDKKKPCDDIDQPYEEPCDDIDQPYEEPCDDIEGVYSDEQWEEAGGQGDYEEQEEEAILEEWTPDEQEVQEEVHYDGERNIEHDAREQVVDNGDILTAEESVTESTESIVLDMEPLVQAKEAAAKDNAESVTGATKVPGPATTQESDEQVGVKRHDVLADAIYDDVSTVPKSHDALDNDDKTRQGRKQQRMGKGHTIEKYEGNVAEDREKYGIHRSIEFHYEMSCFDERLSDSEINKKLEQMEEEPHTWELLSLYWQSYRNERSKYLNQKLLNPRNNQPIETIQKYSTTWNKCEEIINNNLTKQHEHVSEVFYTIVEKENWNTHEFQKILYDFRDSWKQVTLKTADECMAIIEEPVSLEVIYVENDPRKIGKGDPGFTVPVMPYDSKGKLDSKVGADELSVSSQNEEEDEKKKKEPRGFLSKLRHMSLTRDESCTIVWLASSSYITLMCVVGSFLGKSLWLASVILILIGVGLNLPIMAMRARLAWKHSDDLRDFLSYISSLRARTRRNIRGFFSPVTNIINTNKNWVITASASFAVYITMLFFCALFAPTIAVALFALGAAEIIAVILWMVLLRFHNVRRRLEMSHRKLKGKTSRKGNKKHQIPEEPSLEGGADMQTPEQNNQLPGSPSEDPFKEPIVQDTEDAKDITQFHRGETKVPGQETTQESYGHIRIRTLYVPADAVPDHILKCLESYEEINYNDTEKQKQDRKMKKAGHTIEKYEGKVTEDREKYGIHRSIEFHYEMSCFDERLKDSEINKRLEEMEEEPHTWELLSLYWQSYRNERSAYFALKKYLKEKFLEFQKEQTIPTPATCINKWEKCEEIASSNFSKQHEHVSEVFYTMVTKEKLSRDEFKEMLNDFRASWKEVIIKTAVECIAQFEEPIYLEVIYVQNVPHVFGLRVVDGTVPVIAHHTSGELDSSVGAQRSSQVSQNEEQAEKAEKKPEEPSLEGGVDKETPEQNKGLASPTGDPSKETAPVDKSEKSEATKEPEVAEKQESPGKHKLPWSLKLPEQPEVPKKPEVPGKTEVPKKPEVPGKTEVPKKPETPGKPKLPWSHKLPKKP</sequence>
<feature type="region of interest" description="Disordered" evidence="1">
    <location>
        <begin position="202"/>
        <end position="230"/>
    </location>
</feature>
<dbReference type="PANTHER" id="PTHR36193:SF23">
    <property type="entry name" value="PHISTB DOMAIN-CONTAINING RESA-LIKE PROTEIN 1"/>
    <property type="match status" value="1"/>
</dbReference>
<feature type="region of interest" description="Disordered" evidence="1">
    <location>
        <begin position="996"/>
        <end position="1140"/>
    </location>
</feature>
<dbReference type="GeneID" id="24270640"/>
<feature type="compositionally biased region" description="Basic and acidic residues" evidence="1">
    <location>
        <begin position="1049"/>
        <end position="1078"/>
    </location>
</feature>
<feature type="domain" description="Plasmodium RESA N-terminal" evidence="3">
    <location>
        <begin position="309"/>
        <end position="427"/>
    </location>
</feature>
<dbReference type="Gene3D" id="6.10.280.180">
    <property type="entry name" value="Plasmodium RESA, N-terminal helical domain"/>
    <property type="match status" value="2"/>
</dbReference>
<organism evidence="4 5">
    <name type="scientific">Plasmodium fragile</name>
    <dbReference type="NCBI Taxonomy" id="5857"/>
    <lineage>
        <taxon>Eukaryota</taxon>
        <taxon>Sar</taxon>
        <taxon>Alveolata</taxon>
        <taxon>Apicomplexa</taxon>
        <taxon>Aconoidasida</taxon>
        <taxon>Haemosporida</taxon>
        <taxon>Plasmodiidae</taxon>
        <taxon>Plasmodium</taxon>
        <taxon>Plasmodium (Plasmodium)</taxon>
    </lineage>
</organism>
<feature type="region of interest" description="Disordered" evidence="1">
    <location>
        <begin position="244"/>
        <end position="280"/>
    </location>
</feature>
<feature type="transmembrane region" description="Helical" evidence="2">
    <location>
        <begin position="513"/>
        <end position="533"/>
    </location>
</feature>
<gene>
    <name evidence="4" type="ORF">AK88_05326</name>
</gene>
<feature type="domain" description="Plasmodium RESA N-terminal" evidence="3">
    <location>
        <begin position="830"/>
        <end position="950"/>
    </location>
</feature>
<keyword evidence="2" id="KW-0472">Membrane</keyword>
<dbReference type="Proteomes" id="UP000054561">
    <property type="component" value="Unassembled WGS sequence"/>
</dbReference>
<feature type="compositionally biased region" description="Basic residues" evidence="1">
    <location>
        <begin position="263"/>
        <end position="272"/>
    </location>
</feature>
<dbReference type="PANTHER" id="PTHR36193">
    <property type="entry name" value="PHISTB DOMAIN-CONTAINING RESA-LIKE PROTEIN 1"/>
    <property type="match status" value="1"/>
</dbReference>
<feature type="transmembrane region" description="Helical" evidence="2">
    <location>
        <begin position="606"/>
        <end position="628"/>
    </location>
</feature>
<feature type="compositionally biased region" description="Basic residues" evidence="1">
    <location>
        <begin position="667"/>
        <end position="681"/>
    </location>
</feature>
<dbReference type="InterPro" id="IPR044885">
    <property type="entry name" value="PRESA_N_sf"/>
</dbReference>
<feature type="region of interest" description="Disordered" evidence="1">
    <location>
        <begin position="1"/>
        <end position="41"/>
    </location>
</feature>
<keyword evidence="2" id="KW-0812">Transmembrane</keyword>
<name>A0A0D9QDY0_PLAFR</name>
<feature type="compositionally biased region" description="Polar residues" evidence="1">
    <location>
        <begin position="1"/>
        <end position="16"/>
    </location>
</feature>
<protein>
    <recommendedName>
        <fullName evidence="3">Plasmodium RESA N-terminal domain-containing protein</fullName>
    </recommendedName>
</protein>
<feature type="transmembrane region" description="Helical" evidence="2">
    <location>
        <begin position="45"/>
        <end position="62"/>
    </location>
</feature>
<feature type="transmembrane region" description="Helical" evidence="2">
    <location>
        <begin position="634"/>
        <end position="655"/>
    </location>
</feature>